<proteinExistence type="predicted"/>
<reference evidence="3" key="1">
    <citation type="submission" date="2013-12" db="EMBL/GenBank/DDBJ databases">
        <title>Genome sequences of Streptococcus thermophilus strains MTH17CL396 and M17PTZA496 isolated from Fontina cheese in Valle d'Aosta region (Italy).</title>
        <authorList>
            <person name="Treu L."/>
            <person name="Giacomini A."/>
            <person name="Corich V."/>
            <person name="Vendramin V."/>
            <person name="Bovo B."/>
        </authorList>
    </citation>
    <scope>NUCLEOTIDE SEQUENCE [LARGE SCALE GENOMIC DNA]</scope>
    <source>
        <strain evidence="3">M17PTZA496</strain>
    </source>
</reference>
<gene>
    <name evidence="2" type="ORF">X841_09695</name>
</gene>
<name>A0A0E2Q1P0_STRTR</name>
<keyword evidence="1" id="KW-0472">Membrane</keyword>
<evidence type="ECO:0000256" key="1">
    <source>
        <dbReference type="SAM" id="Phobius"/>
    </source>
</evidence>
<sequence>MPTGIIINSLSIILGGIAGGLFGDYLRDDFKENLNLHIRTSLYGYGN</sequence>
<keyword evidence="1" id="KW-0812">Transmembrane</keyword>
<dbReference type="EMBL" id="AZJT01000067">
    <property type="protein sequence ID" value="ETW88242.1"/>
    <property type="molecule type" value="Genomic_DNA"/>
</dbReference>
<dbReference type="PATRIC" id="fig|1433289.7.peg.2011"/>
<accession>A0A0E2Q1P0</accession>
<protein>
    <recommendedName>
        <fullName evidence="4">DUF554 domain-containing protein</fullName>
    </recommendedName>
</protein>
<dbReference type="Proteomes" id="UP000024559">
    <property type="component" value="Chromosome"/>
</dbReference>
<evidence type="ECO:0000313" key="3">
    <source>
        <dbReference type="Proteomes" id="UP000024559"/>
    </source>
</evidence>
<dbReference type="HOGENOM" id="CLU_3173947_0_0_9"/>
<evidence type="ECO:0000313" key="2">
    <source>
        <dbReference type="EMBL" id="ETW88242.1"/>
    </source>
</evidence>
<keyword evidence="1" id="KW-1133">Transmembrane helix</keyword>
<feature type="transmembrane region" description="Helical" evidence="1">
    <location>
        <begin position="6"/>
        <end position="26"/>
    </location>
</feature>
<organism evidence="2 3">
    <name type="scientific">Streptococcus thermophilus M17PTZA496</name>
    <dbReference type="NCBI Taxonomy" id="1433289"/>
    <lineage>
        <taxon>Bacteria</taxon>
        <taxon>Bacillati</taxon>
        <taxon>Bacillota</taxon>
        <taxon>Bacilli</taxon>
        <taxon>Lactobacillales</taxon>
        <taxon>Streptococcaceae</taxon>
        <taxon>Streptococcus</taxon>
    </lineage>
</organism>
<evidence type="ECO:0008006" key="4">
    <source>
        <dbReference type="Google" id="ProtNLM"/>
    </source>
</evidence>
<dbReference type="AlphaFoldDB" id="A0A0E2Q1P0"/>
<comment type="caution">
    <text evidence="2">The sequence shown here is derived from an EMBL/GenBank/DDBJ whole genome shotgun (WGS) entry which is preliminary data.</text>
</comment>